<keyword evidence="3" id="KW-0511">Multifunctional enzyme</keyword>
<comment type="caution">
    <text evidence="3">Lacks conserved residue(s) required for the propagation of feature annotation.</text>
</comment>
<evidence type="ECO:0000256" key="1">
    <source>
        <dbReference type="ARBA" id="ARBA00022793"/>
    </source>
</evidence>
<feature type="domain" description="Flavoprotein" evidence="5">
    <location>
        <begin position="1"/>
        <end position="140"/>
    </location>
</feature>
<keyword evidence="2 3" id="KW-0456">Lyase</keyword>
<dbReference type="GO" id="GO:0010181">
    <property type="term" value="F:FMN binding"/>
    <property type="evidence" value="ECO:0007669"/>
    <property type="project" value="UniProtKB-UniRule"/>
</dbReference>
<comment type="pathway">
    <text evidence="3 4">Cofactor biosynthesis; coenzyme A biosynthesis; CoA from (R)-pantothenate: step 3/5.</text>
</comment>
<dbReference type="InterPro" id="IPR005252">
    <property type="entry name" value="CoaBC"/>
</dbReference>
<comment type="catalytic activity">
    <reaction evidence="3 4">
        <text>N-[(R)-4-phosphopantothenoyl]-L-cysteine + H(+) = (R)-4'-phosphopantetheine + CO2</text>
        <dbReference type="Rhea" id="RHEA:16793"/>
        <dbReference type="ChEBI" id="CHEBI:15378"/>
        <dbReference type="ChEBI" id="CHEBI:16526"/>
        <dbReference type="ChEBI" id="CHEBI:59458"/>
        <dbReference type="ChEBI" id="CHEBI:61723"/>
        <dbReference type="EC" id="4.1.1.36"/>
    </reaction>
</comment>
<dbReference type="RefSeq" id="WP_141198459.1">
    <property type="nucleotide sequence ID" value="NZ_CP041186.1"/>
</dbReference>
<feature type="region of interest" description="Phosphopantothenoylcysteine decarboxylase" evidence="3">
    <location>
        <begin position="1"/>
        <end position="185"/>
    </location>
</feature>
<evidence type="ECO:0000256" key="4">
    <source>
        <dbReference type="RuleBase" id="RU364078"/>
    </source>
</evidence>
<evidence type="ECO:0000313" key="7">
    <source>
        <dbReference type="EMBL" id="QDG51981.1"/>
    </source>
</evidence>
<keyword evidence="3 4" id="KW-0288">FMN</keyword>
<comment type="function">
    <text evidence="4">Catalyzes two steps in the biosynthesis of coenzyme A. In the first step cysteine is conjugated to 4'-phosphopantothenate to form 4-phosphopantothenoylcysteine, in the latter compound is decarboxylated to form 4'-phosphopantotheine.</text>
</comment>
<dbReference type="HAMAP" id="MF_02225">
    <property type="entry name" value="CoaBC"/>
    <property type="match status" value="1"/>
</dbReference>
<dbReference type="NCBIfam" id="TIGR00521">
    <property type="entry name" value="coaBC_dfp"/>
    <property type="match status" value="1"/>
</dbReference>
<comment type="catalytic activity">
    <reaction evidence="3 4">
        <text>(R)-4'-phosphopantothenate + L-cysteine + CTP = N-[(R)-4-phosphopantothenoyl]-L-cysteine + CMP + diphosphate + H(+)</text>
        <dbReference type="Rhea" id="RHEA:19397"/>
        <dbReference type="ChEBI" id="CHEBI:10986"/>
        <dbReference type="ChEBI" id="CHEBI:15378"/>
        <dbReference type="ChEBI" id="CHEBI:33019"/>
        <dbReference type="ChEBI" id="CHEBI:35235"/>
        <dbReference type="ChEBI" id="CHEBI:37563"/>
        <dbReference type="ChEBI" id="CHEBI:59458"/>
        <dbReference type="ChEBI" id="CHEBI:60377"/>
        <dbReference type="EC" id="6.3.2.5"/>
    </reaction>
</comment>
<feature type="binding site" evidence="3">
    <location>
        <begin position="300"/>
        <end position="303"/>
    </location>
    <ligand>
        <name>CTP</name>
        <dbReference type="ChEBI" id="CHEBI:37563"/>
    </ligand>
</feature>
<dbReference type="Gene3D" id="3.40.50.10300">
    <property type="entry name" value="CoaB-like"/>
    <property type="match status" value="1"/>
</dbReference>
<dbReference type="InterPro" id="IPR003382">
    <property type="entry name" value="Flavoprotein"/>
</dbReference>
<comment type="function">
    <text evidence="3">Catalyzes two sequential steps in the biosynthesis of coenzyme A. In the first step cysteine is conjugated to 4'-phosphopantothenate to form 4-phosphopantothenoylcysteine. In the second step the latter compound is decarboxylated to form 4'-phosphopantotheine.</text>
</comment>
<dbReference type="UniPathway" id="UPA00241">
    <property type="reaction ID" value="UER00353"/>
</dbReference>
<comment type="pathway">
    <text evidence="3 4">Cofactor biosynthesis; coenzyme A biosynthesis; CoA from (R)-pantothenate: step 2/5.</text>
</comment>
<keyword evidence="3 4" id="KW-0436">Ligase</keyword>
<feature type="binding site" evidence="3">
    <location>
        <position position="340"/>
    </location>
    <ligand>
        <name>CTP</name>
        <dbReference type="ChEBI" id="CHEBI:37563"/>
    </ligand>
</feature>
<dbReference type="AlphaFoldDB" id="A0A4Y6PUH3"/>
<evidence type="ECO:0000256" key="2">
    <source>
        <dbReference type="ARBA" id="ARBA00023239"/>
    </source>
</evidence>
<feature type="binding site" evidence="3">
    <location>
        <position position="284"/>
    </location>
    <ligand>
        <name>CTP</name>
        <dbReference type="ChEBI" id="CHEBI:37563"/>
    </ligand>
</feature>
<protein>
    <recommendedName>
        <fullName evidence="3">Coenzyme A biosynthesis bifunctional protein CoaBC</fullName>
    </recommendedName>
    <alternativeName>
        <fullName evidence="3">DNA/pantothenate metabolism flavoprotein</fullName>
    </alternativeName>
    <alternativeName>
        <fullName evidence="3">Phosphopantothenoylcysteine synthetase/decarboxylase</fullName>
        <shortName evidence="3">PPCS-PPCDC</shortName>
    </alternativeName>
    <domain>
        <recommendedName>
            <fullName evidence="3">Phosphopantothenoylcysteine decarboxylase</fullName>
            <shortName evidence="3">PPC decarboxylase</shortName>
            <shortName evidence="3">PPC-DC</shortName>
            <ecNumber evidence="3">4.1.1.36</ecNumber>
        </recommendedName>
        <alternativeName>
            <fullName evidence="3">CoaC</fullName>
        </alternativeName>
    </domain>
    <domain>
        <recommendedName>
            <fullName evidence="3">Phosphopantothenate--cysteine ligase</fullName>
            <ecNumber evidence="3">6.3.2.5</ecNumber>
        </recommendedName>
        <alternativeName>
            <fullName evidence="3">CoaB</fullName>
        </alternativeName>
        <alternativeName>
            <fullName evidence="3">Phosphopantothenoylcysteine synthetase</fullName>
            <shortName evidence="3">PPC synthetase</shortName>
            <shortName evidence="3">PPC-S</shortName>
        </alternativeName>
    </domain>
</protein>
<comment type="cofactor">
    <cofactor evidence="3">
        <name>Mg(2+)</name>
        <dbReference type="ChEBI" id="CHEBI:18420"/>
    </cofactor>
</comment>
<keyword evidence="1 3" id="KW-0210">Decarboxylase</keyword>
<dbReference type="GO" id="GO:0004633">
    <property type="term" value="F:phosphopantothenoylcysteine decarboxylase activity"/>
    <property type="evidence" value="ECO:0007669"/>
    <property type="project" value="UniProtKB-UniRule"/>
</dbReference>
<dbReference type="EC" id="4.1.1.36" evidence="3"/>
<dbReference type="Proteomes" id="UP000315995">
    <property type="component" value="Chromosome"/>
</dbReference>
<dbReference type="InterPro" id="IPR036551">
    <property type="entry name" value="Flavin_trans-like"/>
</dbReference>
<comment type="similarity">
    <text evidence="3 4">In the C-terminal section; belongs to the PPC synthetase family.</text>
</comment>
<keyword evidence="8" id="KW-1185">Reference proteome</keyword>
<feature type="region of interest" description="Phosphopantothenate--cysteine ligase" evidence="3">
    <location>
        <begin position="186"/>
        <end position="405"/>
    </location>
</feature>
<keyword evidence="3" id="KW-0460">Magnesium</keyword>
<dbReference type="GO" id="GO:0046872">
    <property type="term" value="F:metal ion binding"/>
    <property type="evidence" value="ECO:0007669"/>
    <property type="project" value="UniProtKB-KW"/>
</dbReference>
<keyword evidence="3 4" id="KW-0285">Flavoprotein</keyword>
<dbReference type="EC" id="6.3.2.5" evidence="3"/>
<feature type="active site" description="Proton donor" evidence="3">
    <location>
        <position position="154"/>
    </location>
</feature>
<organism evidence="7 8">
    <name type="scientific">Persicimonas caeni</name>
    <dbReference type="NCBI Taxonomy" id="2292766"/>
    <lineage>
        <taxon>Bacteria</taxon>
        <taxon>Deltaproteobacteria</taxon>
        <taxon>Bradymonadales</taxon>
        <taxon>Bradymonadaceae</taxon>
        <taxon>Persicimonas</taxon>
    </lineage>
</organism>
<dbReference type="PANTHER" id="PTHR14359:SF6">
    <property type="entry name" value="PHOSPHOPANTOTHENOYLCYSTEINE DECARBOXYLASE"/>
    <property type="match status" value="1"/>
</dbReference>
<dbReference type="Pfam" id="PF04127">
    <property type="entry name" value="DFP"/>
    <property type="match status" value="1"/>
</dbReference>
<sequence length="405" mass="42836">MNILIGISGGIAAYKACEIVRAFKKRGDDVRAVMTSGAQEFVRPLTLQILTENTVGTETFDATFESEIGHIDLARWADVVLIAPATANLVARMAAGMANDLLTTIILATTAPVVVAPSMNTQMWFNPLVQRNLRTLADEAGYLVVDPDSGELACKEVGPGRLPDPPVLLDMVDAAVAPKILADKKVVVTAGPTREHIDPARFISNPSTGRMGYALARAASAFGADVVLVSGPTTLDAPAGVRLVEVTGARQMHEAVMAEADSADFIVKAAAVGDFRPKQASDQKVEKGAMAGKLELERNPDILAELGQKYGARTDGPLVVGFAAESFDVVERGKAKRERKGAHMMVANKIGGARSAFGADESQVAVISDRGVTEYGPASKDALSREIWREAVALANSRTGEEDGR</sequence>
<dbReference type="PANTHER" id="PTHR14359">
    <property type="entry name" value="HOMO-OLIGOMERIC FLAVIN CONTAINING CYS DECARBOXYLASE FAMILY"/>
    <property type="match status" value="1"/>
</dbReference>
<name>A0A4Y6PUH3_PERCE</name>
<evidence type="ECO:0000259" key="6">
    <source>
        <dbReference type="Pfam" id="PF04127"/>
    </source>
</evidence>
<dbReference type="Gene3D" id="3.40.50.1950">
    <property type="entry name" value="Flavin prenyltransferase-like"/>
    <property type="match status" value="1"/>
</dbReference>
<feature type="domain" description="DNA/pantothenate metabolism flavoprotein C-terminal" evidence="6">
    <location>
        <begin position="181"/>
        <end position="392"/>
    </location>
</feature>
<dbReference type="GO" id="GO:0015941">
    <property type="term" value="P:pantothenate catabolic process"/>
    <property type="evidence" value="ECO:0007669"/>
    <property type="project" value="InterPro"/>
</dbReference>
<evidence type="ECO:0000256" key="3">
    <source>
        <dbReference type="HAMAP-Rule" id="MF_02225"/>
    </source>
</evidence>
<dbReference type="EMBL" id="CP041186">
    <property type="protein sequence ID" value="QDG51981.1"/>
    <property type="molecule type" value="Genomic_DNA"/>
</dbReference>
<dbReference type="InterPro" id="IPR035929">
    <property type="entry name" value="CoaB-like_sf"/>
</dbReference>
<feature type="binding site" evidence="3">
    <location>
        <position position="322"/>
    </location>
    <ligand>
        <name>CTP</name>
        <dbReference type="ChEBI" id="CHEBI:37563"/>
    </ligand>
</feature>
<dbReference type="Pfam" id="PF02441">
    <property type="entry name" value="Flavoprotein"/>
    <property type="match status" value="1"/>
</dbReference>
<reference evidence="7 8" key="1">
    <citation type="submission" date="2019-06" db="EMBL/GenBank/DDBJ databases">
        <title>Persicimonas caeni gen. nov., sp. nov., a predatory bacterium isolated from solar saltern.</title>
        <authorList>
            <person name="Wang S."/>
        </authorList>
    </citation>
    <scope>NUCLEOTIDE SEQUENCE [LARGE SCALE GENOMIC DNA]</scope>
    <source>
        <strain evidence="7 8">YN101</strain>
    </source>
</reference>
<keyword evidence="3" id="KW-0479">Metal-binding</keyword>
<dbReference type="InterPro" id="IPR007085">
    <property type="entry name" value="DNA/pantothenate-metab_flavo_C"/>
</dbReference>
<dbReference type="SUPFAM" id="SSF52507">
    <property type="entry name" value="Homo-oligomeric flavin-containing Cys decarboxylases, HFCD"/>
    <property type="match status" value="1"/>
</dbReference>
<dbReference type="GO" id="GO:0004632">
    <property type="term" value="F:phosphopantothenate--cysteine ligase activity"/>
    <property type="evidence" value="ECO:0007669"/>
    <property type="project" value="UniProtKB-UniRule"/>
</dbReference>
<dbReference type="OrthoDB" id="9802554at2"/>
<accession>A0A4Y6PUH3</accession>
<dbReference type="GO" id="GO:0071513">
    <property type="term" value="C:phosphopantothenoylcysteine decarboxylase complex"/>
    <property type="evidence" value="ECO:0007669"/>
    <property type="project" value="TreeGrafter"/>
</dbReference>
<evidence type="ECO:0000313" key="8">
    <source>
        <dbReference type="Proteomes" id="UP000315995"/>
    </source>
</evidence>
<feature type="binding site" evidence="3">
    <location>
        <position position="274"/>
    </location>
    <ligand>
        <name>CTP</name>
        <dbReference type="ChEBI" id="CHEBI:37563"/>
    </ligand>
</feature>
<accession>A0A5B8Y5H7</accession>
<dbReference type="SUPFAM" id="SSF102645">
    <property type="entry name" value="CoaB-like"/>
    <property type="match status" value="1"/>
</dbReference>
<evidence type="ECO:0000259" key="5">
    <source>
        <dbReference type="Pfam" id="PF02441"/>
    </source>
</evidence>
<dbReference type="GO" id="GO:0015937">
    <property type="term" value="P:coenzyme A biosynthetic process"/>
    <property type="evidence" value="ECO:0007669"/>
    <property type="project" value="UniProtKB-UniRule"/>
</dbReference>
<proteinExistence type="inferred from homology"/>
<comment type="cofactor">
    <cofactor evidence="3">
        <name>FMN</name>
        <dbReference type="ChEBI" id="CHEBI:58210"/>
    </cofactor>
    <text evidence="3">Binds 1 FMN per subunit.</text>
</comment>
<feature type="binding site" evidence="3">
    <location>
        <position position="336"/>
    </location>
    <ligand>
        <name>CTP</name>
        <dbReference type="ChEBI" id="CHEBI:37563"/>
    </ligand>
</feature>
<gene>
    <name evidence="3 7" type="primary">coaBC</name>
    <name evidence="7" type="ORF">FIV42_14905</name>
</gene>
<comment type="similarity">
    <text evidence="3 4">In the N-terminal section; belongs to the HFCD (homo-oligomeric flavin containing Cys decarboxylase) superfamily.</text>
</comment>